<accession>A0AAD5UZM2</accession>
<feature type="transmembrane region" description="Helical" evidence="1">
    <location>
        <begin position="12"/>
        <end position="31"/>
    </location>
</feature>
<proteinExistence type="predicted"/>
<gene>
    <name evidence="2" type="ORF">NLI96_g7184</name>
</gene>
<sequence length="161" mass="17893">MVSKGLMASWAFVDAWLLAAGILSIVLSQVWKMPNLMLNFVLTPADLTGEPHYPLVPIPQLLTLRSDPAGTILGVMLLITFVISIGGIVQRNHVTVGLEILNWTLIGDAVAIVVVGTYIWFFTLEMRNNYFKIFNAVSADVRVQIQDKVLIFYPSPTFLVF</sequence>
<keyword evidence="1" id="KW-1133">Transmembrane helix</keyword>
<organism evidence="2 3">
    <name type="scientific">Meripilus lineatus</name>
    <dbReference type="NCBI Taxonomy" id="2056292"/>
    <lineage>
        <taxon>Eukaryota</taxon>
        <taxon>Fungi</taxon>
        <taxon>Dikarya</taxon>
        <taxon>Basidiomycota</taxon>
        <taxon>Agaricomycotina</taxon>
        <taxon>Agaricomycetes</taxon>
        <taxon>Polyporales</taxon>
        <taxon>Meripilaceae</taxon>
        <taxon>Meripilus</taxon>
    </lineage>
</organism>
<keyword evidence="3" id="KW-1185">Reference proteome</keyword>
<reference evidence="2" key="1">
    <citation type="submission" date="2022-07" db="EMBL/GenBank/DDBJ databases">
        <title>Genome Sequence of Physisporinus lineatus.</title>
        <authorList>
            <person name="Buettner E."/>
        </authorList>
    </citation>
    <scope>NUCLEOTIDE SEQUENCE</scope>
    <source>
        <strain evidence="2">VT162</strain>
    </source>
</reference>
<evidence type="ECO:0000313" key="3">
    <source>
        <dbReference type="Proteomes" id="UP001212997"/>
    </source>
</evidence>
<name>A0AAD5UZM2_9APHY</name>
<dbReference type="EMBL" id="JANAWD010000287">
    <property type="protein sequence ID" value="KAJ3482135.1"/>
    <property type="molecule type" value="Genomic_DNA"/>
</dbReference>
<comment type="caution">
    <text evidence="2">The sequence shown here is derived from an EMBL/GenBank/DDBJ whole genome shotgun (WGS) entry which is preliminary data.</text>
</comment>
<keyword evidence="1" id="KW-0472">Membrane</keyword>
<feature type="transmembrane region" description="Helical" evidence="1">
    <location>
        <begin position="101"/>
        <end position="121"/>
    </location>
</feature>
<evidence type="ECO:0000256" key="1">
    <source>
        <dbReference type="SAM" id="Phobius"/>
    </source>
</evidence>
<keyword evidence="1" id="KW-0812">Transmembrane</keyword>
<feature type="transmembrane region" description="Helical" evidence="1">
    <location>
        <begin position="69"/>
        <end position="89"/>
    </location>
</feature>
<evidence type="ECO:0000313" key="2">
    <source>
        <dbReference type="EMBL" id="KAJ3482135.1"/>
    </source>
</evidence>
<protein>
    <submittedName>
        <fullName evidence="2">Uncharacterized protein</fullName>
    </submittedName>
</protein>
<dbReference type="Proteomes" id="UP001212997">
    <property type="component" value="Unassembled WGS sequence"/>
</dbReference>
<dbReference type="AlphaFoldDB" id="A0AAD5UZM2"/>